<keyword evidence="2" id="KW-0813">Transport</keyword>
<keyword evidence="3 6" id="KW-0812">Transmembrane</keyword>
<comment type="subcellular location">
    <subcellularLocation>
        <location evidence="1">Cell membrane</location>
        <topology evidence="1">Multi-pass membrane protein</topology>
    </subcellularLocation>
</comment>
<feature type="transmembrane region" description="Helical" evidence="6">
    <location>
        <begin position="325"/>
        <end position="348"/>
    </location>
</feature>
<dbReference type="InterPro" id="IPR020846">
    <property type="entry name" value="MFS_dom"/>
</dbReference>
<feature type="transmembrane region" description="Helical" evidence="6">
    <location>
        <begin position="202"/>
        <end position="226"/>
    </location>
</feature>
<proteinExistence type="predicted"/>
<dbReference type="RefSeq" id="WP_038282272.1">
    <property type="nucleotide sequence ID" value="NZ_JPME01000018.1"/>
</dbReference>
<feature type="transmembrane region" description="Helical" evidence="6">
    <location>
        <begin position="7"/>
        <end position="28"/>
    </location>
</feature>
<evidence type="ECO:0000256" key="6">
    <source>
        <dbReference type="SAM" id="Phobius"/>
    </source>
</evidence>
<feature type="domain" description="Major facilitator superfamily (MFS) profile" evidence="7">
    <location>
        <begin position="10"/>
        <end position="377"/>
    </location>
</feature>
<dbReference type="InterPro" id="IPR052714">
    <property type="entry name" value="MFS_Exporter"/>
</dbReference>
<dbReference type="Proteomes" id="UP000028525">
    <property type="component" value="Unassembled WGS sequence"/>
</dbReference>
<evidence type="ECO:0000256" key="4">
    <source>
        <dbReference type="ARBA" id="ARBA00022989"/>
    </source>
</evidence>
<dbReference type="PANTHER" id="PTHR23531:SF2">
    <property type="entry name" value="PERMEASE"/>
    <property type="match status" value="1"/>
</dbReference>
<feature type="transmembrane region" description="Helical" evidence="6">
    <location>
        <begin position="261"/>
        <end position="280"/>
    </location>
</feature>
<dbReference type="PROSITE" id="PS00216">
    <property type="entry name" value="SUGAR_TRANSPORT_1"/>
    <property type="match status" value="1"/>
</dbReference>
<evidence type="ECO:0000256" key="5">
    <source>
        <dbReference type="ARBA" id="ARBA00023136"/>
    </source>
</evidence>
<feature type="transmembrane region" description="Helical" evidence="6">
    <location>
        <begin position="286"/>
        <end position="304"/>
    </location>
</feature>
<dbReference type="CDD" id="cd17489">
    <property type="entry name" value="MFS_YfcJ_like"/>
    <property type="match status" value="1"/>
</dbReference>
<feature type="transmembrane region" description="Helical" evidence="6">
    <location>
        <begin position="75"/>
        <end position="93"/>
    </location>
</feature>
<feature type="transmembrane region" description="Helical" evidence="6">
    <location>
        <begin position="99"/>
        <end position="122"/>
    </location>
</feature>
<feature type="transmembrane region" description="Helical" evidence="6">
    <location>
        <begin position="48"/>
        <end position="68"/>
    </location>
</feature>
<evidence type="ECO:0000313" key="8">
    <source>
        <dbReference type="EMBL" id="KEZ89238.1"/>
    </source>
</evidence>
<dbReference type="InterPro" id="IPR005829">
    <property type="entry name" value="Sugar_transporter_CS"/>
</dbReference>
<name>A0A084JJV4_9FIRM</name>
<dbReference type="AlphaFoldDB" id="A0A084JJV4"/>
<dbReference type="Pfam" id="PF07690">
    <property type="entry name" value="MFS_1"/>
    <property type="match status" value="1"/>
</dbReference>
<keyword evidence="9" id="KW-1185">Reference proteome</keyword>
<feature type="transmembrane region" description="Helical" evidence="6">
    <location>
        <begin position="134"/>
        <end position="156"/>
    </location>
</feature>
<dbReference type="EMBL" id="JPME01000018">
    <property type="protein sequence ID" value="KEZ89238.1"/>
    <property type="molecule type" value="Genomic_DNA"/>
</dbReference>
<comment type="caution">
    <text evidence="8">The sequence shown here is derived from an EMBL/GenBank/DDBJ whole genome shotgun (WGS) entry which is preliminary data.</text>
</comment>
<dbReference type="STRING" id="29354.IO98_14695"/>
<dbReference type="Gene3D" id="1.20.1250.20">
    <property type="entry name" value="MFS general substrate transporter like domains"/>
    <property type="match status" value="2"/>
</dbReference>
<evidence type="ECO:0000259" key="7">
    <source>
        <dbReference type="PROSITE" id="PS50850"/>
    </source>
</evidence>
<organism evidence="8 9">
    <name type="scientific">Lacrimispora celerecrescens</name>
    <dbReference type="NCBI Taxonomy" id="29354"/>
    <lineage>
        <taxon>Bacteria</taxon>
        <taxon>Bacillati</taxon>
        <taxon>Bacillota</taxon>
        <taxon>Clostridia</taxon>
        <taxon>Lachnospirales</taxon>
        <taxon>Lachnospiraceae</taxon>
        <taxon>Lacrimispora</taxon>
    </lineage>
</organism>
<accession>A0A084JJV4</accession>
<dbReference type="PROSITE" id="PS50850">
    <property type="entry name" value="MFS"/>
    <property type="match status" value="1"/>
</dbReference>
<evidence type="ECO:0000313" key="9">
    <source>
        <dbReference type="Proteomes" id="UP000028525"/>
    </source>
</evidence>
<protein>
    <recommendedName>
        <fullName evidence="7">Major facilitator superfamily (MFS) profile domain-containing protein</fullName>
    </recommendedName>
</protein>
<dbReference type="SUPFAM" id="SSF103473">
    <property type="entry name" value="MFS general substrate transporter"/>
    <property type="match status" value="1"/>
</dbReference>
<feature type="transmembrane region" description="Helical" evidence="6">
    <location>
        <begin position="162"/>
        <end position="181"/>
    </location>
</feature>
<dbReference type="GO" id="GO:0022857">
    <property type="term" value="F:transmembrane transporter activity"/>
    <property type="evidence" value="ECO:0007669"/>
    <property type="project" value="InterPro"/>
</dbReference>
<evidence type="ECO:0000256" key="3">
    <source>
        <dbReference type="ARBA" id="ARBA00022692"/>
    </source>
</evidence>
<keyword evidence="5 6" id="KW-0472">Membrane</keyword>
<sequence>MNKTKLWTSNLVIITLVNFFMFFSFQLFPSALPPYLKSLGANDSVLGWLQGIMTIATLLIRPFAGIALDKYGRKWIFVMGLIGMLLITTSYRFFPLIEIIIVIRCAHGMAWGIANTACSTTASDNIQKERFSEGMGYFSLASSIAMALAPAISLSLGMQKNIILAAAFLIIAIFLVFIMNFNNRPAVQSSMTPRPSLYAKEAALPSVVIFLIMITWGAIITFLALYGVQKSISGTGAFFTVYAISMLITRPFFGKLVDRRGFGVGVWSGGLLIPIALLLLSVSNSLITFLICAVIYGTGIGAAQSSLQTMAIIKVPKERTGAANATFFTGFDGGIGAGAVLAGIISTFAGYEMMFAWMAIFPFLAGILYFINLRLKGRAEK</sequence>
<feature type="transmembrane region" description="Helical" evidence="6">
    <location>
        <begin position="232"/>
        <end position="249"/>
    </location>
</feature>
<reference evidence="8 9" key="1">
    <citation type="submission" date="2014-07" db="EMBL/GenBank/DDBJ databases">
        <title>Draft genome of Clostridium celerecrescens 152B isolated from sediments associated with methane hydrate from Krishna Godavari basin.</title>
        <authorList>
            <person name="Honkalas V.S."/>
            <person name="Dabir A.P."/>
            <person name="Arora P."/>
            <person name="Dhakephalkar P.K."/>
        </authorList>
    </citation>
    <scope>NUCLEOTIDE SEQUENCE [LARGE SCALE GENOMIC DNA]</scope>
    <source>
        <strain evidence="8 9">152B</strain>
    </source>
</reference>
<gene>
    <name evidence="8" type="ORF">IO98_14695</name>
</gene>
<evidence type="ECO:0000256" key="2">
    <source>
        <dbReference type="ARBA" id="ARBA00022448"/>
    </source>
</evidence>
<dbReference type="GO" id="GO:0005886">
    <property type="term" value="C:plasma membrane"/>
    <property type="evidence" value="ECO:0007669"/>
    <property type="project" value="UniProtKB-SubCell"/>
</dbReference>
<dbReference type="InterPro" id="IPR011701">
    <property type="entry name" value="MFS"/>
</dbReference>
<dbReference type="OrthoDB" id="9814001at2"/>
<evidence type="ECO:0000256" key="1">
    <source>
        <dbReference type="ARBA" id="ARBA00004651"/>
    </source>
</evidence>
<dbReference type="PANTHER" id="PTHR23531">
    <property type="entry name" value="QUINOLENE RESISTANCE PROTEIN NORA"/>
    <property type="match status" value="1"/>
</dbReference>
<feature type="transmembrane region" description="Helical" evidence="6">
    <location>
        <begin position="354"/>
        <end position="371"/>
    </location>
</feature>
<dbReference type="InterPro" id="IPR036259">
    <property type="entry name" value="MFS_trans_sf"/>
</dbReference>
<keyword evidence="4 6" id="KW-1133">Transmembrane helix</keyword>